<comment type="caution">
    <text evidence="1">The sequence shown here is derived from an EMBL/GenBank/DDBJ whole genome shotgun (WGS) entry which is preliminary data.</text>
</comment>
<keyword evidence="2" id="KW-1185">Reference proteome</keyword>
<sequence length="254" mass="28239">MPTDRLLNNGHQTKAPSKAQTQNSNTGIVQGGSTMYQDIVTSRLLLRPVRTNDDGSTDLARFHKLWSNEQAARWSPRGPCKTLEESKAWMAGIVPIPMPTNKIRVSYFVLYAVGNEGLIHPTSVDETQWKMGGVITLLPTDFKLGSEPDARIRGPDDPYPAVELGYLFLPETWGQGFATESVQAVLDIYRRDIAPSHALFPREIQANALAENAGSRRVLEKTGFKEVGQFDSECHLPLVNDAQKHTVVHFRAED</sequence>
<organism evidence="1 2">
    <name type="scientific">Lecanicillium saksenae</name>
    <dbReference type="NCBI Taxonomy" id="468837"/>
    <lineage>
        <taxon>Eukaryota</taxon>
        <taxon>Fungi</taxon>
        <taxon>Dikarya</taxon>
        <taxon>Ascomycota</taxon>
        <taxon>Pezizomycotina</taxon>
        <taxon>Sordariomycetes</taxon>
        <taxon>Hypocreomycetidae</taxon>
        <taxon>Hypocreales</taxon>
        <taxon>Cordycipitaceae</taxon>
        <taxon>Lecanicillium</taxon>
    </lineage>
</organism>
<dbReference type="Proteomes" id="UP001148737">
    <property type="component" value="Unassembled WGS sequence"/>
</dbReference>
<evidence type="ECO:0000313" key="1">
    <source>
        <dbReference type="EMBL" id="KAJ3479156.1"/>
    </source>
</evidence>
<accession>A0ACC1QMW5</accession>
<gene>
    <name evidence="1" type="ORF">NLG97_g8390</name>
</gene>
<protein>
    <submittedName>
        <fullName evidence="1">Uncharacterized protein</fullName>
    </submittedName>
</protein>
<reference evidence="1" key="1">
    <citation type="submission" date="2022-07" db="EMBL/GenBank/DDBJ databases">
        <title>Genome Sequence of Lecanicillium saksenae.</title>
        <authorList>
            <person name="Buettner E."/>
        </authorList>
    </citation>
    <scope>NUCLEOTIDE SEQUENCE</scope>
    <source>
        <strain evidence="1">VT-O1</strain>
    </source>
</reference>
<name>A0ACC1QMW5_9HYPO</name>
<evidence type="ECO:0000313" key="2">
    <source>
        <dbReference type="Proteomes" id="UP001148737"/>
    </source>
</evidence>
<proteinExistence type="predicted"/>
<dbReference type="EMBL" id="JANAKD010001467">
    <property type="protein sequence ID" value="KAJ3479156.1"/>
    <property type="molecule type" value="Genomic_DNA"/>
</dbReference>